<name>A0ABS3KK04_9PROT</name>
<dbReference type="InterPro" id="IPR042100">
    <property type="entry name" value="Bug_dom1"/>
</dbReference>
<dbReference type="PIRSF" id="PIRSF017082">
    <property type="entry name" value="YflP"/>
    <property type="match status" value="1"/>
</dbReference>
<dbReference type="Pfam" id="PF03401">
    <property type="entry name" value="TctC"/>
    <property type="match status" value="1"/>
</dbReference>
<sequence length="323" mass="34642">MDRRSLLAGMAAGLLSRPALAQANWPNRPVRIIVPYGPGSTPDTFMRLLQPRWQEKFGQPLVIENRAGAGGNIGAQAIATARPDGYTIGVVPVGVMTFNQFLYTSLPYNAARDLDPISVIYELPNIFVVRSDIPATTVAQFADWGKKRPQGVSCASNGPGNSSHLFCALLANRTNLRAIDVPFKGGASEALPAMLRGDVDFSIEVISSYLGAVREGQLRALAVTGAERWPTLPDVPTMAELGFAGFNPPLVWVALVAPRGTPPEVTAAIAAFQKEATADAGLQERFMLAGARIRSSTPQDLAARIQREQPGWRELIEISGAKL</sequence>
<dbReference type="Gene3D" id="3.40.190.10">
    <property type="entry name" value="Periplasmic binding protein-like II"/>
    <property type="match status" value="1"/>
</dbReference>
<gene>
    <name evidence="3" type="ORF">IAI60_20205</name>
</gene>
<dbReference type="InterPro" id="IPR005064">
    <property type="entry name" value="BUG"/>
</dbReference>
<feature type="chain" id="PRO_5046346330" evidence="2">
    <location>
        <begin position="22"/>
        <end position="323"/>
    </location>
</feature>
<comment type="caution">
    <text evidence="3">The sequence shown here is derived from an EMBL/GenBank/DDBJ whole genome shotgun (WGS) entry which is preliminary data.</text>
</comment>
<dbReference type="Gene3D" id="3.40.190.150">
    <property type="entry name" value="Bordetella uptake gene, domain 1"/>
    <property type="match status" value="1"/>
</dbReference>
<reference evidence="3 4" key="1">
    <citation type="submission" date="2020-09" db="EMBL/GenBank/DDBJ databases">
        <title>Roseomonas.</title>
        <authorList>
            <person name="Zhu W."/>
        </authorList>
    </citation>
    <scope>NUCLEOTIDE SEQUENCE [LARGE SCALE GENOMIC DNA]</scope>
    <source>
        <strain evidence="3 4">1311</strain>
    </source>
</reference>
<protein>
    <submittedName>
        <fullName evidence="3">Tripartite tricarboxylate transporter substrate binding protein</fullName>
    </submittedName>
</protein>
<dbReference type="EMBL" id="JACTNF010000035">
    <property type="protein sequence ID" value="MBO1076938.1"/>
    <property type="molecule type" value="Genomic_DNA"/>
</dbReference>
<comment type="similarity">
    <text evidence="1">Belongs to the UPF0065 (bug) family.</text>
</comment>
<dbReference type="Proteomes" id="UP001518990">
    <property type="component" value="Unassembled WGS sequence"/>
</dbReference>
<evidence type="ECO:0000256" key="1">
    <source>
        <dbReference type="ARBA" id="ARBA00006987"/>
    </source>
</evidence>
<dbReference type="PANTHER" id="PTHR42928:SF5">
    <property type="entry name" value="BLR1237 PROTEIN"/>
    <property type="match status" value="1"/>
</dbReference>
<dbReference type="RefSeq" id="WP_207450523.1">
    <property type="nucleotide sequence ID" value="NZ_CP061096.1"/>
</dbReference>
<dbReference type="CDD" id="cd07012">
    <property type="entry name" value="PBP2_Bug_TTT"/>
    <property type="match status" value="1"/>
</dbReference>
<dbReference type="PANTHER" id="PTHR42928">
    <property type="entry name" value="TRICARBOXYLATE-BINDING PROTEIN"/>
    <property type="match status" value="1"/>
</dbReference>
<proteinExistence type="inferred from homology"/>
<accession>A0ABS3KK04</accession>
<keyword evidence="2" id="KW-0732">Signal</keyword>
<organism evidence="3 4">
    <name type="scientific">Roseomonas marmotae</name>
    <dbReference type="NCBI Taxonomy" id="2768161"/>
    <lineage>
        <taxon>Bacteria</taxon>
        <taxon>Pseudomonadati</taxon>
        <taxon>Pseudomonadota</taxon>
        <taxon>Alphaproteobacteria</taxon>
        <taxon>Acetobacterales</taxon>
        <taxon>Roseomonadaceae</taxon>
        <taxon>Roseomonas</taxon>
    </lineage>
</organism>
<evidence type="ECO:0000256" key="2">
    <source>
        <dbReference type="SAM" id="SignalP"/>
    </source>
</evidence>
<keyword evidence="4" id="KW-1185">Reference proteome</keyword>
<dbReference type="SUPFAM" id="SSF53850">
    <property type="entry name" value="Periplasmic binding protein-like II"/>
    <property type="match status" value="1"/>
</dbReference>
<evidence type="ECO:0000313" key="4">
    <source>
        <dbReference type="Proteomes" id="UP001518990"/>
    </source>
</evidence>
<feature type="signal peptide" evidence="2">
    <location>
        <begin position="1"/>
        <end position="21"/>
    </location>
</feature>
<evidence type="ECO:0000313" key="3">
    <source>
        <dbReference type="EMBL" id="MBO1076938.1"/>
    </source>
</evidence>